<feature type="active site" description="Nucleophile" evidence="5">
    <location>
        <position position="422"/>
    </location>
</feature>
<dbReference type="AlphaFoldDB" id="A0A8H6DPC4"/>
<keyword evidence="1" id="KW-0479">Metal-binding</keyword>
<keyword evidence="2" id="KW-0863">Zinc-finger</keyword>
<evidence type="ECO:0000313" key="8">
    <source>
        <dbReference type="Proteomes" id="UP000544331"/>
    </source>
</evidence>
<gene>
    <name evidence="7" type="ORF">FMUND_611</name>
</gene>
<dbReference type="PROSITE" id="PS51635">
    <property type="entry name" value="PNPLA"/>
    <property type="match status" value="1"/>
</dbReference>
<dbReference type="GO" id="GO:0016042">
    <property type="term" value="P:lipid catabolic process"/>
    <property type="evidence" value="ECO:0007669"/>
    <property type="project" value="UniProtKB-UniRule"/>
</dbReference>
<sequence>MPFRNSQRRFGCCSSQSEIPLSREISDTQFHGLLFSRLLYPFVDIYCFYSSGPSDLTKVARWIATWPSQNGPLWKPSLMVLLREKHLLQPDAAAVAERLFTSTITALTSNPLDFYFTGFWFLPATDSNSPAPIEAGFHEHLEVVRQRRRESGLLLSVEHTNELFERAFESAGTLYQQPVDLIRSARRDIPVSTELADHLVQFMSHIPLPEDLISFASPIIASSLVCDHYLPDMHLFNPQDVFQSLYRDICVDACKQATAVNRNEEYLLPSGLLASIVREFSHLFNRVNQGESPKDIHKSVLIGHSDRWTNIKTYRTCFSCLTRIPEHKLLCGHWICKNCVQMFGASEPADPYLFSLKNCLLDGDVVDLVVRVRPPTAGHSILCIDGGGVRGVIPPAILGQVEQQLGLPIPIQEFFTLAYGVSAGGLIVLAMFANGWSVERCGVEFQKLAKLAFRPPSTASVPGANWIRAILCDSLYSENDIEIALKSVFGEKALTEVAYAQRIGARIGIPAATIKQPSSLCLFTNYNSSMQETRGYTVLTAAENIKTWEVGRCASAALFYYRAKYLAGLGTFQDAGILANNPLSIALAEFAATNDNGEPDLVLNVGTGTSPNAPLRDEEPKLFTDSWMVRLKRAFMSQMQGRRIWDDVTSIDINVGRNCRRCRLDLTIANTPAIDDTTSMPVLISMVYRDDRLLRAVPKIAWRLFATLFYFELTALPQKRGSNFYVKGSILCTRKGRDAAIPKVANKLRRSKVYINGKPCRLTIESDEHGNIQQHLEFMTGQSLLIELKEEGSFRAFPISGSPYDITNLVKKGSTTAVFGMRTHKKRVRELNCSRPSKRRRLCRACLS</sequence>
<dbReference type="Gene3D" id="3.40.1090.10">
    <property type="entry name" value="Cytosolic phospholipase A2 catalytic domain"/>
    <property type="match status" value="1"/>
</dbReference>
<evidence type="ECO:0000259" key="6">
    <source>
        <dbReference type="PROSITE" id="PS51635"/>
    </source>
</evidence>
<evidence type="ECO:0000313" key="7">
    <source>
        <dbReference type="EMBL" id="KAF5724646.1"/>
    </source>
</evidence>
<dbReference type="PANTHER" id="PTHR24185">
    <property type="entry name" value="CALCIUM-INDEPENDENT PHOSPHOLIPASE A2-GAMMA"/>
    <property type="match status" value="1"/>
</dbReference>
<evidence type="ECO:0000256" key="4">
    <source>
        <dbReference type="ARBA" id="ARBA00023098"/>
    </source>
</evidence>
<dbReference type="SUPFAM" id="SSF52151">
    <property type="entry name" value="FabD/lysophospholipase-like"/>
    <property type="match status" value="1"/>
</dbReference>
<evidence type="ECO:0000256" key="2">
    <source>
        <dbReference type="ARBA" id="ARBA00022771"/>
    </source>
</evidence>
<dbReference type="InterPro" id="IPR017907">
    <property type="entry name" value="Znf_RING_CS"/>
</dbReference>
<dbReference type="GO" id="GO:0047499">
    <property type="term" value="F:calcium-independent phospholipase A2 activity"/>
    <property type="evidence" value="ECO:0007669"/>
    <property type="project" value="TreeGrafter"/>
</dbReference>
<dbReference type="GO" id="GO:0008270">
    <property type="term" value="F:zinc ion binding"/>
    <property type="evidence" value="ECO:0007669"/>
    <property type="project" value="UniProtKB-KW"/>
</dbReference>
<accession>A0A8H6DPC4</accession>
<feature type="domain" description="PNPLA" evidence="6">
    <location>
        <begin position="382"/>
        <end position="587"/>
    </location>
</feature>
<keyword evidence="5" id="KW-0378">Hydrolase</keyword>
<keyword evidence="8" id="KW-1185">Reference proteome</keyword>
<dbReference type="Proteomes" id="UP000544331">
    <property type="component" value="Unassembled WGS sequence"/>
</dbReference>
<organism evidence="7 8">
    <name type="scientific">Fusarium mundagurra</name>
    <dbReference type="NCBI Taxonomy" id="1567541"/>
    <lineage>
        <taxon>Eukaryota</taxon>
        <taxon>Fungi</taxon>
        <taxon>Dikarya</taxon>
        <taxon>Ascomycota</taxon>
        <taxon>Pezizomycotina</taxon>
        <taxon>Sordariomycetes</taxon>
        <taxon>Hypocreomycetidae</taxon>
        <taxon>Hypocreales</taxon>
        <taxon>Nectriaceae</taxon>
        <taxon>Fusarium</taxon>
        <taxon>Fusarium fujikuroi species complex</taxon>
    </lineage>
</organism>
<protein>
    <submittedName>
        <fullName evidence="7">Patatin phospholipase</fullName>
    </submittedName>
</protein>
<proteinExistence type="predicted"/>
<dbReference type="InterPro" id="IPR016035">
    <property type="entry name" value="Acyl_Trfase/lysoPLipase"/>
</dbReference>
<comment type="caution">
    <text evidence="5">Lacks conserved residue(s) required for the propagation of feature annotation.</text>
</comment>
<feature type="short sequence motif" description="GXGXXG" evidence="5">
    <location>
        <begin position="386"/>
        <end position="391"/>
    </location>
</feature>
<name>A0A8H6DPC4_9HYPO</name>
<dbReference type="InterPro" id="IPR002641">
    <property type="entry name" value="PNPLA_dom"/>
</dbReference>
<keyword evidence="4 5" id="KW-0443">Lipid metabolism</keyword>
<evidence type="ECO:0000256" key="1">
    <source>
        <dbReference type="ARBA" id="ARBA00022723"/>
    </source>
</evidence>
<dbReference type="GO" id="GO:0016020">
    <property type="term" value="C:membrane"/>
    <property type="evidence" value="ECO:0007669"/>
    <property type="project" value="TreeGrafter"/>
</dbReference>
<dbReference type="CDD" id="cd07199">
    <property type="entry name" value="Pat17_PNPLA8_PNPLA9_like"/>
    <property type="match status" value="1"/>
</dbReference>
<reference evidence="7 8" key="1">
    <citation type="submission" date="2020-05" db="EMBL/GenBank/DDBJ databases">
        <title>Identification and distribution of gene clusters putatively required for synthesis of sphingolipid metabolism inhibitors in phylogenetically diverse species of the filamentous fungus Fusarium.</title>
        <authorList>
            <person name="Kim H.-S."/>
            <person name="Busman M."/>
            <person name="Brown D.W."/>
            <person name="Divon H."/>
            <person name="Uhlig S."/>
            <person name="Proctor R.H."/>
        </authorList>
    </citation>
    <scope>NUCLEOTIDE SEQUENCE [LARGE SCALE GENOMIC DNA]</scope>
    <source>
        <strain evidence="7 8">NRRL 66235</strain>
    </source>
</reference>
<feature type="active site" description="Proton acceptor" evidence="5">
    <location>
        <position position="574"/>
    </location>
</feature>
<keyword evidence="5" id="KW-0442">Lipid degradation</keyword>
<dbReference type="PROSITE" id="PS00518">
    <property type="entry name" value="ZF_RING_1"/>
    <property type="match status" value="1"/>
</dbReference>
<keyword evidence="3" id="KW-0862">Zinc</keyword>
<dbReference type="GO" id="GO:0019369">
    <property type="term" value="P:arachidonate metabolic process"/>
    <property type="evidence" value="ECO:0007669"/>
    <property type="project" value="TreeGrafter"/>
</dbReference>
<dbReference type="Pfam" id="PF01734">
    <property type="entry name" value="Patatin"/>
    <property type="match status" value="1"/>
</dbReference>
<dbReference type="GO" id="GO:0046486">
    <property type="term" value="P:glycerolipid metabolic process"/>
    <property type="evidence" value="ECO:0007669"/>
    <property type="project" value="UniProtKB-ARBA"/>
</dbReference>
<dbReference type="PANTHER" id="PTHR24185:SF8">
    <property type="entry name" value="PNPLA DOMAIN-CONTAINING PROTEIN"/>
    <property type="match status" value="1"/>
</dbReference>
<evidence type="ECO:0000256" key="5">
    <source>
        <dbReference type="PROSITE-ProRule" id="PRU01161"/>
    </source>
</evidence>
<dbReference type="OrthoDB" id="5153649at2759"/>
<comment type="caution">
    <text evidence="7">The sequence shown here is derived from an EMBL/GenBank/DDBJ whole genome shotgun (WGS) entry which is preliminary data.</text>
</comment>
<evidence type="ECO:0000256" key="3">
    <source>
        <dbReference type="ARBA" id="ARBA00022833"/>
    </source>
</evidence>
<dbReference type="EMBL" id="JAAOAN010000029">
    <property type="protein sequence ID" value="KAF5724646.1"/>
    <property type="molecule type" value="Genomic_DNA"/>
</dbReference>
<feature type="short sequence motif" description="GXSXG" evidence="5">
    <location>
        <begin position="420"/>
        <end position="424"/>
    </location>
</feature>